<name>D6U2J4_KTERA</name>
<reference evidence="1 2" key="1">
    <citation type="journal article" date="2011" name="Stand. Genomic Sci.">
        <title>Non-contiguous finished genome sequence and contextual data of the filamentous soil bacterium Ktedonobacter racemifer type strain (SOSP1-21).</title>
        <authorList>
            <person name="Chang Y.J."/>
            <person name="Land M."/>
            <person name="Hauser L."/>
            <person name="Chertkov O."/>
            <person name="Del Rio T.G."/>
            <person name="Nolan M."/>
            <person name="Copeland A."/>
            <person name="Tice H."/>
            <person name="Cheng J.F."/>
            <person name="Lucas S."/>
            <person name="Han C."/>
            <person name="Goodwin L."/>
            <person name="Pitluck S."/>
            <person name="Ivanova N."/>
            <person name="Ovchinikova G."/>
            <person name="Pati A."/>
            <person name="Chen A."/>
            <person name="Palaniappan K."/>
            <person name="Mavromatis K."/>
            <person name="Liolios K."/>
            <person name="Brettin T."/>
            <person name="Fiebig A."/>
            <person name="Rohde M."/>
            <person name="Abt B."/>
            <person name="Goker M."/>
            <person name="Detter J.C."/>
            <person name="Woyke T."/>
            <person name="Bristow J."/>
            <person name="Eisen J.A."/>
            <person name="Markowitz V."/>
            <person name="Hugenholtz P."/>
            <person name="Kyrpides N.C."/>
            <person name="Klenk H.P."/>
            <person name="Lapidus A."/>
        </authorList>
    </citation>
    <scope>NUCLEOTIDE SEQUENCE [LARGE SCALE GENOMIC DNA]</scope>
    <source>
        <strain evidence="2">DSM 44963</strain>
    </source>
</reference>
<protein>
    <submittedName>
        <fullName evidence="1">Uncharacterized protein</fullName>
    </submittedName>
</protein>
<dbReference type="EMBL" id="ADVG01000004">
    <property type="protein sequence ID" value="EFH80958.1"/>
    <property type="molecule type" value="Genomic_DNA"/>
</dbReference>
<comment type="caution">
    <text evidence="1">The sequence shown here is derived from an EMBL/GenBank/DDBJ whole genome shotgun (WGS) entry which is preliminary data.</text>
</comment>
<evidence type="ECO:0000313" key="2">
    <source>
        <dbReference type="Proteomes" id="UP000004508"/>
    </source>
</evidence>
<gene>
    <name evidence="1" type="ORF">Krac_1601</name>
</gene>
<proteinExistence type="predicted"/>
<evidence type="ECO:0000313" key="1">
    <source>
        <dbReference type="EMBL" id="EFH80958.1"/>
    </source>
</evidence>
<dbReference type="Proteomes" id="UP000004508">
    <property type="component" value="Unassembled WGS sequence"/>
</dbReference>
<sequence length="78" mass="8725">MIACTHLDQIRNVEPHSRGCEECLKMEIRGCIYANALPVVMLVAVIHQRISMQRSISTRRYIPSYAHWSLAKAGAGAT</sequence>
<dbReference type="AlphaFoldDB" id="D6U2J4"/>
<keyword evidence="2" id="KW-1185">Reference proteome</keyword>
<accession>D6U2J4</accession>
<organism evidence="1 2">
    <name type="scientific">Ktedonobacter racemifer DSM 44963</name>
    <dbReference type="NCBI Taxonomy" id="485913"/>
    <lineage>
        <taxon>Bacteria</taxon>
        <taxon>Bacillati</taxon>
        <taxon>Chloroflexota</taxon>
        <taxon>Ktedonobacteria</taxon>
        <taxon>Ktedonobacterales</taxon>
        <taxon>Ktedonobacteraceae</taxon>
        <taxon>Ktedonobacter</taxon>
    </lineage>
</organism>
<dbReference type="InParanoid" id="D6U2J4"/>